<dbReference type="Proteomes" id="UP000252519">
    <property type="component" value="Unassembled WGS sequence"/>
</dbReference>
<protein>
    <submittedName>
        <fullName evidence="1">Uncharacterized protein</fullName>
    </submittedName>
</protein>
<evidence type="ECO:0000313" key="1">
    <source>
        <dbReference type="EMBL" id="RCN30153.1"/>
    </source>
</evidence>
<accession>A0A368FDE3</accession>
<sequence>MDSMKYQDTLHKHLLPFLRDIVDRSMPYRRLTPKCMPMIYELKTTIIDAWEDVESDFLKKI</sequence>
<dbReference type="AlphaFoldDB" id="A0A368FDE3"/>
<evidence type="ECO:0000313" key="2">
    <source>
        <dbReference type="Proteomes" id="UP000252519"/>
    </source>
</evidence>
<comment type="caution">
    <text evidence="1">The sequence shown here is derived from an EMBL/GenBank/DDBJ whole genome shotgun (WGS) entry which is preliminary data.</text>
</comment>
<proteinExistence type="predicted"/>
<organism evidence="1 2">
    <name type="scientific">Ancylostoma caninum</name>
    <name type="common">Dog hookworm</name>
    <dbReference type="NCBI Taxonomy" id="29170"/>
    <lineage>
        <taxon>Eukaryota</taxon>
        <taxon>Metazoa</taxon>
        <taxon>Ecdysozoa</taxon>
        <taxon>Nematoda</taxon>
        <taxon>Chromadorea</taxon>
        <taxon>Rhabditida</taxon>
        <taxon>Rhabditina</taxon>
        <taxon>Rhabditomorpha</taxon>
        <taxon>Strongyloidea</taxon>
        <taxon>Ancylostomatidae</taxon>
        <taxon>Ancylostomatinae</taxon>
        <taxon>Ancylostoma</taxon>
    </lineage>
</organism>
<reference evidence="1 2" key="1">
    <citation type="submission" date="2014-10" db="EMBL/GenBank/DDBJ databases">
        <title>Draft genome of the hookworm Ancylostoma caninum.</title>
        <authorList>
            <person name="Mitreva M."/>
        </authorList>
    </citation>
    <scope>NUCLEOTIDE SEQUENCE [LARGE SCALE GENOMIC DNA]</scope>
    <source>
        <strain evidence="1 2">Baltimore</strain>
    </source>
</reference>
<gene>
    <name evidence="1" type="ORF">ANCCAN_24079</name>
</gene>
<name>A0A368FDE3_ANCCA</name>
<dbReference type="EMBL" id="JOJR01001642">
    <property type="protein sequence ID" value="RCN30153.1"/>
    <property type="molecule type" value="Genomic_DNA"/>
</dbReference>
<keyword evidence="2" id="KW-1185">Reference proteome</keyword>